<name>A0AAN7MCN9_TRANT</name>
<feature type="compositionally biased region" description="Acidic residues" evidence="1">
    <location>
        <begin position="386"/>
        <end position="397"/>
    </location>
</feature>
<protein>
    <submittedName>
        <fullName evidence="2">Uncharacterized protein</fullName>
    </submittedName>
</protein>
<feature type="region of interest" description="Disordered" evidence="1">
    <location>
        <begin position="1"/>
        <end position="26"/>
    </location>
</feature>
<feature type="compositionally biased region" description="Acidic residues" evidence="1">
    <location>
        <begin position="469"/>
        <end position="494"/>
    </location>
</feature>
<feature type="compositionally biased region" description="Basic and acidic residues" evidence="1">
    <location>
        <begin position="133"/>
        <end position="155"/>
    </location>
</feature>
<accession>A0AAN7MCN9</accession>
<organism evidence="2 3">
    <name type="scientific">Trapa natans</name>
    <name type="common">Water chestnut</name>
    <dbReference type="NCBI Taxonomy" id="22666"/>
    <lineage>
        <taxon>Eukaryota</taxon>
        <taxon>Viridiplantae</taxon>
        <taxon>Streptophyta</taxon>
        <taxon>Embryophyta</taxon>
        <taxon>Tracheophyta</taxon>
        <taxon>Spermatophyta</taxon>
        <taxon>Magnoliopsida</taxon>
        <taxon>eudicotyledons</taxon>
        <taxon>Gunneridae</taxon>
        <taxon>Pentapetalae</taxon>
        <taxon>rosids</taxon>
        <taxon>malvids</taxon>
        <taxon>Myrtales</taxon>
        <taxon>Lythraceae</taxon>
        <taxon>Trapa</taxon>
    </lineage>
</organism>
<feature type="region of interest" description="Disordered" evidence="1">
    <location>
        <begin position="632"/>
        <end position="658"/>
    </location>
</feature>
<feature type="region of interest" description="Disordered" evidence="1">
    <location>
        <begin position="304"/>
        <end position="418"/>
    </location>
</feature>
<feature type="compositionally biased region" description="Low complexity" evidence="1">
    <location>
        <begin position="635"/>
        <end position="644"/>
    </location>
</feature>
<feature type="region of interest" description="Disordered" evidence="1">
    <location>
        <begin position="47"/>
        <end position="105"/>
    </location>
</feature>
<feature type="region of interest" description="Disordered" evidence="1">
    <location>
        <begin position="453"/>
        <end position="501"/>
    </location>
</feature>
<gene>
    <name evidence="2" type="ORF">SAY86_003382</name>
</gene>
<sequence>MESDDDFEHFSVAEPESPPVHSNGRKLKRLKRAADVVFSVPLVEQPKEGLPLTDVSTSADSGLTNPVESMKEPSDRLQLSGVESGVEDDDADFGSLPMETEKENDLMFDSVVEKINIEKGLREEIVEQVIGAPDERSHDVELVTPSDTKKTTIDRKGKKKKKETNDGLDDGIDQSKSTAVINKRREEKERRERMQQLRADSQRVLRDTRDASFKSIPMVPKPISSILEKIRQRKLEISKKTASVKSTNLALDKLDGETEEFNVKECILQREVNKEVLGSLAKEVELKPIELKVVADAGPVVQPIDIPEESLSDCNDNDSEEESLTDSLDSPVKEEFTPSLLATNLKFDSGAQNSDDEKDNETLNPHLGQDLDLSLPLKDPVKNFLDEEAEEEDDSDGDPFNRQQDDDEEDIEDAEELNDMIATQYVEKSIDNEMCNELHQKWLEQQDDAGMENLLWRINGGPKQSEALLSEEENQEDEEDEEGEDEEVFGSEDGLDLKSLAQTNLRKAKQMISEMFTDKDDPYISSEDDEGESIITKQFLSEKMERQTRSLSSEMDESSGEVLNRIKKLNVIPENKTRAKTSALHDLRTVKSKMNAFQKPSFVGRASNSSLLSNNKQKTRVLRPFIFRQDDRNSRSNSSVSEESSCMEDSRPARIPSAKFSNSQNKFYTETKSVSSGSESTTSLYEILRRTYTKSESVVPDVVDAQAHSIFTAFKTGK</sequence>
<comment type="caution">
    <text evidence="2">The sequence shown here is derived from an EMBL/GenBank/DDBJ whole genome shotgun (WGS) entry which is preliminary data.</text>
</comment>
<feature type="compositionally biased region" description="Basic and acidic residues" evidence="1">
    <location>
        <begin position="183"/>
        <end position="212"/>
    </location>
</feature>
<keyword evidence="3" id="KW-1185">Reference proteome</keyword>
<feature type="compositionally biased region" description="Acidic residues" evidence="1">
    <location>
        <begin position="306"/>
        <end position="324"/>
    </location>
</feature>
<feature type="compositionally biased region" description="Polar residues" evidence="1">
    <location>
        <begin position="54"/>
        <end position="67"/>
    </location>
</feature>
<proteinExistence type="predicted"/>
<evidence type="ECO:0000313" key="3">
    <source>
        <dbReference type="Proteomes" id="UP001346149"/>
    </source>
</evidence>
<dbReference type="Proteomes" id="UP001346149">
    <property type="component" value="Unassembled WGS sequence"/>
</dbReference>
<dbReference type="EMBL" id="JAXQNO010000001">
    <property type="protein sequence ID" value="KAK4803565.1"/>
    <property type="molecule type" value="Genomic_DNA"/>
</dbReference>
<feature type="region of interest" description="Disordered" evidence="1">
    <location>
        <begin position="537"/>
        <end position="560"/>
    </location>
</feature>
<evidence type="ECO:0000256" key="1">
    <source>
        <dbReference type="SAM" id="MobiDB-lite"/>
    </source>
</evidence>
<dbReference type="PANTHER" id="PTHR36005:SF1">
    <property type="entry name" value="DNA LIGASE-LIKE PROTEIN"/>
    <property type="match status" value="1"/>
</dbReference>
<evidence type="ECO:0000313" key="2">
    <source>
        <dbReference type="EMBL" id="KAK4803565.1"/>
    </source>
</evidence>
<feature type="compositionally biased region" description="Acidic residues" evidence="1">
    <location>
        <begin position="405"/>
        <end position="418"/>
    </location>
</feature>
<feature type="region of interest" description="Disordered" evidence="1">
    <location>
        <begin position="130"/>
        <end position="216"/>
    </location>
</feature>
<reference evidence="2 3" key="1">
    <citation type="journal article" date="2023" name="Hortic Res">
        <title>Pangenome of water caltrop reveals structural variations and asymmetric subgenome divergence after allopolyploidization.</title>
        <authorList>
            <person name="Zhang X."/>
            <person name="Chen Y."/>
            <person name="Wang L."/>
            <person name="Yuan Y."/>
            <person name="Fang M."/>
            <person name="Shi L."/>
            <person name="Lu R."/>
            <person name="Comes H.P."/>
            <person name="Ma Y."/>
            <person name="Chen Y."/>
            <person name="Huang G."/>
            <person name="Zhou Y."/>
            <person name="Zheng Z."/>
            <person name="Qiu Y."/>
        </authorList>
    </citation>
    <scope>NUCLEOTIDE SEQUENCE [LARGE SCALE GENOMIC DNA]</scope>
    <source>
        <strain evidence="2">F231</strain>
    </source>
</reference>
<dbReference type="PANTHER" id="PTHR36005">
    <property type="entry name" value="DNA LIGASE-LIKE PROTEIN"/>
    <property type="match status" value="1"/>
</dbReference>
<dbReference type="AlphaFoldDB" id="A0AAN7MCN9"/>